<evidence type="ECO:0000313" key="4">
    <source>
        <dbReference type="EMBL" id="ORY25944.1"/>
    </source>
</evidence>
<dbReference type="PANTHER" id="PTHR12828">
    <property type="entry name" value="PROTEASOME MATURATION PROTEIN UMP1"/>
    <property type="match status" value="1"/>
</dbReference>
<dbReference type="FunCoup" id="A0A1Y2AU04">
    <property type="interactions" value="317"/>
</dbReference>
<dbReference type="STRING" id="71784.A0A1Y2AU04"/>
<comment type="caution">
    <text evidence="4">The sequence shown here is derived from an EMBL/GenBank/DDBJ whole genome shotgun (WGS) entry which is preliminary data.</text>
</comment>
<name>A0A1Y2AU04_9TREE</name>
<dbReference type="Pfam" id="PF05348">
    <property type="entry name" value="UMP1"/>
    <property type="match status" value="1"/>
</dbReference>
<keyword evidence="5" id="KW-1185">Reference proteome</keyword>
<dbReference type="EMBL" id="MCFC01000052">
    <property type="protein sequence ID" value="ORY25944.1"/>
    <property type="molecule type" value="Genomic_DNA"/>
</dbReference>
<feature type="compositionally biased region" description="Polar residues" evidence="3">
    <location>
        <begin position="10"/>
        <end position="26"/>
    </location>
</feature>
<protein>
    <submittedName>
        <fullName evidence="4">Putative chaperone</fullName>
    </submittedName>
</protein>
<dbReference type="GO" id="GO:0043248">
    <property type="term" value="P:proteasome assembly"/>
    <property type="evidence" value="ECO:0007669"/>
    <property type="project" value="InterPro"/>
</dbReference>
<dbReference type="InParanoid" id="A0A1Y2AU04"/>
<evidence type="ECO:0000256" key="3">
    <source>
        <dbReference type="SAM" id="MobiDB-lite"/>
    </source>
</evidence>
<comment type="similarity">
    <text evidence="2">Belongs to the POMP/UMP1 family.</text>
</comment>
<dbReference type="OrthoDB" id="15001at2759"/>
<accession>A0A1Y2AU04</accession>
<reference evidence="4 5" key="1">
    <citation type="submission" date="2016-07" db="EMBL/GenBank/DDBJ databases">
        <title>Pervasive Adenine N6-methylation of Active Genes in Fungi.</title>
        <authorList>
            <consortium name="DOE Joint Genome Institute"/>
            <person name="Mondo S.J."/>
            <person name="Dannebaum R.O."/>
            <person name="Kuo R.C."/>
            <person name="Labutti K."/>
            <person name="Haridas S."/>
            <person name="Kuo A."/>
            <person name="Salamov A."/>
            <person name="Ahrendt S.R."/>
            <person name="Lipzen A."/>
            <person name="Sullivan W."/>
            <person name="Andreopoulos W.B."/>
            <person name="Clum A."/>
            <person name="Lindquist E."/>
            <person name="Daum C."/>
            <person name="Ramamoorthy G.K."/>
            <person name="Gryganskyi A."/>
            <person name="Culley D."/>
            <person name="Magnuson J.K."/>
            <person name="James T.Y."/>
            <person name="O'Malley M.A."/>
            <person name="Stajich J.E."/>
            <person name="Spatafora J.W."/>
            <person name="Visel A."/>
            <person name="Grigoriev I.V."/>
        </authorList>
    </citation>
    <scope>NUCLEOTIDE SEQUENCE [LARGE SCALE GENOMIC DNA]</scope>
    <source>
        <strain evidence="4 5">68-887.2</strain>
    </source>
</reference>
<dbReference type="GO" id="GO:0005737">
    <property type="term" value="C:cytoplasm"/>
    <property type="evidence" value="ECO:0007669"/>
    <property type="project" value="TreeGrafter"/>
</dbReference>
<gene>
    <name evidence="4" type="ORF">BCR39DRAFT_498722</name>
</gene>
<evidence type="ECO:0000256" key="2">
    <source>
        <dbReference type="ARBA" id="ARBA00043974"/>
    </source>
</evidence>
<dbReference type="InterPro" id="IPR008012">
    <property type="entry name" value="Ump1"/>
</dbReference>
<organism evidence="4 5">
    <name type="scientific">Naematelia encephala</name>
    <dbReference type="NCBI Taxonomy" id="71784"/>
    <lineage>
        <taxon>Eukaryota</taxon>
        <taxon>Fungi</taxon>
        <taxon>Dikarya</taxon>
        <taxon>Basidiomycota</taxon>
        <taxon>Agaricomycotina</taxon>
        <taxon>Tremellomycetes</taxon>
        <taxon>Tremellales</taxon>
        <taxon>Naemateliaceae</taxon>
        <taxon>Naematelia</taxon>
    </lineage>
</organism>
<dbReference type="PANTHER" id="PTHR12828:SF3">
    <property type="entry name" value="PROTEASOME MATURATION PROTEIN"/>
    <property type="match status" value="1"/>
</dbReference>
<dbReference type="AlphaFoldDB" id="A0A1Y2AU04"/>
<sequence length="157" mass="17144">MSYRVVPPTASASNEQHVVSTKNTAHPMTGTHDTFRYGLRSAAQDVAAGNMSPLQARLEKWSSTQQKLQQTMQRNTFGLAVPLRQAMEEKIVRESPHHPLLLASTPSGLPLGGSHNIHLEILQGTDESLDAGEFMGGNASLNEVLDVSSVMERSRRI</sequence>
<evidence type="ECO:0000313" key="5">
    <source>
        <dbReference type="Proteomes" id="UP000193986"/>
    </source>
</evidence>
<proteinExistence type="inferred from homology"/>
<feature type="region of interest" description="Disordered" evidence="3">
    <location>
        <begin position="1"/>
        <end position="30"/>
    </location>
</feature>
<dbReference type="Proteomes" id="UP000193986">
    <property type="component" value="Unassembled WGS sequence"/>
</dbReference>
<dbReference type="GO" id="GO:0005634">
    <property type="term" value="C:nucleus"/>
    <property type="evidence" value="ECO:0007669"/>
    <property type="project" value="TreeGrafter"/>
</dbReference>
<keyword evidence="1" id="KW-0143">Chaperone</keyword>
<evidence type="ECO:0000256" key="1">
    <source>
        <dbReference type="ARBA" id="ARBA00023186"/>
    </source>
</evidence>